<gene>
    <name evidence="1" type="ORF">DARMORV10_A10P33620.1</name>
</gene>
<sequence>MVVKKLPQLWDLLLGLFLFFFKRGFAIFFKYSHPSKPLYTHNM</sequence>
<proteinExistence type="predicted"/>
<name>A0A817BA46_BRANA</name>
<evidence type="ECO:0000313" key="1">
    <source>
        <dbReference type="EMBL" id="CAF2363627.1"/>
    </source>
</evidence>
<dbReference type="EMBL" id="HG994364">
    <property type="protein sequence ID" value="CAF2363627.1"/>
    <property type="molecule type" value="Genomic_DNA"/>
</dbReference>
<protein>
    <submittedName>
        <fullName evidence="1">(rape) hypothetical protein</fullName>
    </submittedName>
</protein>
<dbReference type="Proteomes" id="UP001295469">
    <property type="component" value="Chromosome A10"/>
</dbReference>
<dbReference type="AlphaFoldDB" id="A0A817BA46"/>
<organism evidence="1">
    <name type="scientific">Brassica napus</name>
    <name type="common">Rape</name>
    <dbReference type="NCBI Taxonomy" id="3708"/>
    <lineage>
        <taxon>Eukaryota</taxon>
        <taxon>Viridiplantae</taxon>
        <taxon>Streptophyta</taxon>
        <taxon>Embryophyta</taxon>
        <taxon>Tracheophyta</taxon>
        <taxon>Spermatophyta</taxon>
        <taxon>Magnoliopsida</taxon>
        <taxon>eudicotyledons</taxon>
        <taxon>Gunneridae</taxon>
        <taxon>Pentapetalae</taxon>
        <taxon>rosids</taxon>
        <taxon>malvids</taxon>
        <taxon>Brassicales</taxon>
        <taxon>Brassicaceae</taxon>
        <taxon>Brassiceae</taxon>
        <taxon>Brassica</taxon>
    </lineage>
</organism>
<reference evidence="1" key="1">
    <citation type="submission" date="2021-01" db="EMBL/GenBank/DDBJ databases">
        <authorList>
            <consortium name="Genoscope - CEA"/>
            <person name="William W."/>
        </authorList>
    </citation>
    <scope>NUCLEOTIDE SEQUENCE</scope>
</reference>
<accession>A0A817BA46</accession>